<feature type="transmembrane region" description="Helical" evidence="8">
    <location>
        <begin position="192"/>
        <end position="216"/>
    </location>
</feature>
<reference evidence="10 11" key="1">
    <citation type="submission" date="2024-11" db="EMBL/GenBank/DDBJ databases">
        <title>A near-complete genome assembly of Cinchona calisaya.</title>
        <authorList>
            <person name="Lian D.C."/>
            <person name="Zhao X.W."/>
            <person name="Wei L."/>
        </authorList>
    </citation>
    <scope>NUCLEOTIDE SEQUENCE [LARGE SCALE GENOMIC DNA]</scope>
    <source>
        <tissue evidence="10">Nenye</tissue>
    </source>
</reference>
<keyword evidence="11" id="KW-1185">Reference proteome</keyword>
<keyword evidence="4 8" id="KW-0812">Transmembrane</keyword>
<organism evidence="10 11">
    <name type="scientific">Cinchona calisaya</name>
    <dbReference type="NCBI Taxonomy" id="153742"/>
    <lineage>
        <taxon>Eukaryota</taxon>
        <taxon>Viridiplantae</taxon>
        <taxon>Streptophyta</taxon>
        <taxon>Embryophyta</taxon>
        <taxon>Tracheophyta</taxon>
        <taxon>Spermatophyta</taxon>
        <taxon>Magnoliopsida</taxon>
        <taxon>eudicotyledons</taxon>
        <taxon>Gunneridae</taxon>
        <taxon>Pentapetalae</taxon>
        <taxon>asterids</taxon>
        <taxon>lamiids</taxon>
        <taxon>Gentianales</taxon>
        <taxon>Rubiaceae</taxon>
        <taxon>Cinchonoideae</taxon>
        <taxon>Cinchoneae</taxon>
        <taxon>Cinchona</taxon>
    </lineage>
</organism>
<accession>A0ABD2YSJ8</accession>
<feature type="domain" description="Palmitoyltransferase DHHC" evidence="9">
    <location>
        <begin position="146"/>
        <end position="273"/>
    </location>
</feature>
<dbReference type="InterPro" id="IPR001594">
    <property type="entry name" value="Palmitoyltrfase_DHHC"/>
</dbReference>
<keyword evidence="3 8" id="KW-0808">Transferase</keyword>
<evidence type="ECO:0000256" key="2">
    <source>
        <dbReference type="ARBA" id="ARBA00008574"/>
    </source>
</evidence>
<evidence type="ECO:0000313" key="11">
    <source>
        <dbReference type="Proteomes" id="UP001630127"/>
    </source>
</evidence>
<comment type="similarity">
    <text evidence="2 8">Belongs to the DHHC palmitoyltransferase family.</text>
</comment>
<dbReference type="PANTHER" id="PTHR22883">
    <property type="entry name" value="ZINC FINGER DHHC DOMAIN CONTAINING PROTEIN"/>
    <property type="match status" value="1"/>
</dbReference>
<evidence type="ECO:0000256" key="6">
    <source>
        <dbReference type="ARBA" id="ARBA00023136"/>
    </source>
</evidence>
<evidence type="ECO:0000259" key="9">
    <source>
        <dbReference type="Pfam" id="PF01529"/>
    </source>
</evidence>
<name>A0ABD2YSJ8_9GENT</name>
<dbReference type="InterPro" id="IPR039859">
    <property type="entry name" value="PFA4/ZDH16/20/ERF2-like"/>
</dbReference>
<dbReference type="PROSITE" id="PS50216">
    <property type="entry name" value="DHHC"/>
    <property type="match status" value="1"/>
</dbReference>
<dbReference type="PANTHER" id="PTHR22883:SF57">
    <property type="entry name" value="S-ACYLTRANSFERASE"/>
    <property type="match status" value="1"/>
</dbReference>
<comment type="domain">
    <text evidence="8">The DHHC domain is required for palmitoyltransferase activity.</text>
</comment>
<keyword evidence="7 8" id="KW-0012">Acyltransferase</keyword>
<feature type="transmembrane region" description="Helical" evidence="8">
    <location>
        <begin position="236"/>
        <end position="256"/>
    </location>
</feature>
<evidence type="ECO:0000256" key="7">
    <source>
        <dbReference type="ARBA" id="ARBA00023315"/>
    </source>
</evidence>
<comment type="catalytic activity">
    <reaction evidence="8">
        <text>L-cysteinyl-[protein] + hexadecanoyl-CoA = S-hexadecanoyl-L-cysteinyl-[protein] + CoA</text>
        <dbReference type="Rhea" id="RHEA:36683"/>
        <dbReference type="Rhea" id="RHEA-COMP:10131"/>
        <dbReference type="Rhea" id="RHEA-COMP:11032"/>
        <dbReference type="ChEBI" id="CHEBI:29950"/>
        <dbReference type="ChEBI" id="CHEBI:57287"/>
        <dbReference type="ChEBI" id="CHEBI:57379"/>
        <dbReference type="ChEBI" id="CHEBI:74151"/>
        <dbReference type="EC" id="2.3.1.225"/>
    </reaction>
</comment>
<proteinExistence type="inferred from homology"/>
<evidence type="ECO:0000313" key="10">
    <source>
        <dbReference type="EMBL" id="KAL3509764.1"/>
    </source>
</evidence>
<protein>
    <recommendedName>
        <fullName evidence="8">S-acyltransferase</fullName>
        <ecNumber evidence="8">2.3.1.225</ecNumber>
    </recommendedName>
    <alternativeName>
        <fullName evidence="8">Palmitoyltransferase</fullName>
    </alternativeName>
</protein>
<dbReference type="AlphaFoldDB" id="A0ABD2YSJ8"/>
<evidence type="ECO:0000256" key="8">
    <source>
        <dbReference type="RuleBase" id="RU079119"/>
    </source>
</evidence>
<evidence type="ECO:0000256" key="3">
    <source>
        <dbReference type="ARBA" id="ARBA00022679"/>
    </source>
</evidence>
<keyword evidence="5 8" id="KW-1133">Transmembrane helix</keyword>
<dbReference type="EC" id="2.3.1.225" evidence="8"/>
<dbReference type="Pfam" id="PF01529">
    <property type="entry name" value="DHHC"/>
    <property type="match status" value="1"/>
</dbReference>
<dbReference type="GO" id="GO:0019706">
    <property type="term" value="F:protein-cysteine S-palmitoyltransferase activity"/>
    <property type="evidence" value="ECO:0007669"/>
    <property type="project" value="UniProtKB-EC"/>
</dbReference>
<comment type="subcellular location">
    <subcellularLocation>
        <location evidence="1">Endomembrane system</location>
        <topology evidence="1">Multi-pass membrane protein</topology>
    </subcellularLocation>
</comment>
<dbReference type="EMBL" id="JBJUIK010000012">
    <property type="protein sequence ID" value="KAL3509764.1"/>
    <property type="molecule type" value="Genomic_DNA"/>
</dbReference>
<sequence length="316" mass="36212">MEGEQKDNSVIDCAMETIDISSSLEIDQFSEVFSNENMNKTSEVELHFLSNTKKVLISVWGKIIRFNRVVQDHCIRIFCSEEIERTRVYHVWPGNNVLINLAFVSIIDPGIIPRNYQNSSVELSTNSNNTNRRRYRVITINGIEVKLKYCRICNIYRPPRSCHCAVCNNCIERFDHHCPWIGHCIGLRNYRLYLMFLSTGLLLFAFIFIFSCKIVHHKLSGDGIGVIILLRNCPETLALTVLSFAAMSFLAGLSCYHVQLIAINQTAYEHFHQKYVSSRNPFNKEVLNNIKEVLLSSQPPARVNFLADVEPGWFGG</sequence>
<dbReference type="Proteomes" id="UP001630127">
    <property type="component" value="Unassembled WGS sequence"/>
</dbReference>
<dbReference type="GO" id="GO:0012505">
    <property type="term" value="C:endomembrane system"/>
    <property type="evidence" value="ECO:0007669"/>
    <property type="project" value="UniProtKB-SubCell"/>
</dbReference>
<evidence type="ECO:0000256" key="4">
    <source>
        <dbReference type="ARBA" id="ARBA00022692"/>
    </source>
</evidence>
<evidence type="ECO:0000256" key="5">
    <source>
        <dbReference type="ARBA" id="ARBA00022989"/>
    </source>
</evidence>
<comment type="caution">
    <text evidence="10">The sequence shown here is derived from an EMBL/GenBank/DDBJ whole genome shotgun (WGS) entry which is preliminary data.</text>
</comment>
<gene>
    <name evidence="10" type="ORF">ACH5RR_029165</name>
</gene>
<evidence type="ECO:0000256" key="1">
    <source>
        <dbReference type="ARBA" id="ARBA00004127"/>
    </source>
</evidence>
<keyword evidence="6 8" id="KW-0472">Membrane</keyword>